<organism evidence="2">
    <name type="scientific">Candidatus Methanophagaceae archaeon ANME-1 ERB6</name>
    <dbReference type="NCBI Taxonomy" id="2759912"/>
    <lineage>
        <taxon>Archaea</taxon>
        <taxon>Methanobacteriati</taxon>
        <taxon>Methanobacteriota</taxon>
        <taxon>Stenosarchaea group</taxon>
        <taxon>Methanomicrobia</taxon>
        <taxon>Candidatus Methanophagales</taxon>
        <taxon>Candidatus Methanophagaceae</taxon>
    </lineage>
</organism>
<dbReference type="GO" id="GO:0003677">
    <property type="term" value="F:DNA binding"/>
    <property type="evidence" value="ECO:0007669"/>
    <property type="project" value="InterPro"/>
</dbReference>
<dbReference type="InterPro" id="IPR012337">
    <property type="entry name" value="RNaseH-like_sf"/>
</dbReference>
<dbReference type="EMBL" id="MT631540">
    <property type="protein sequence ID" value="QNO53390.1"/>
    <property type="molecule type" value="Genomic_DNA"/>
</dbReference>
<proteinExistence type="predicted"/>
<accession>A0A7G9YZF6</accession>
<sequence length="391" mass="45530">MMKDIKPLLKEGFPDHWEEICALAMVGVSGNVPLKRAKDAWEKLYNAENIHPSLNQNNLTRVMREVGVNRAGQNVLFKELADMSNQLVYDLSSMFSRSMSINQAEKGYNKDKIQVPQINLALLCSADTGLPTMIRSLLGSVKDIKTLYHTINELDIGGKILILDRGFFSEGTIKFLGGKKGKKISYVLPTKRNSRYYDTRIHLNEYFSYHGRLIKCGKRKYNDFYLYLFEDQDLRLEEQKTLYRKLDEHKIEKEKFNIGMKKAGKILIVSDMDVEKLKIYLLYKKREVVEKMFDTYKTVLNADKLYLQDDESVFGHVFIAFLSLYIHCKLEQLLKKAELNHKFTPIDLLFKYSKVYHLEMRGRGMITEVPKKVRDLDEALGLCMFPKMIRS</sequence>
<dbReference type="GO" id="GO:0004803">
    <property type="term" value="F:transposase activity"/>
    <property type="evidence" value="ECO:0007669"/>
    <property type="project" value="InterPro"/>
</dbReference>
<protein>
    <recommendedName>
        <fullName evidence="1">Transposase IS4-like domain-containing protein</fullName>
    </recommendedName>
</protein>
<dbReference type="SUPFAM" id="SSF53098">
    <property type="entry name" value="Ribonuclease H-like"/>
    <property type="match status" value="1"/>
</dbReference>
<reference evidence="2" key="1">
    <citation type="submission" date="2020-06" db="EMBL/GenBank/DDBJ databases">
        <title>Unique genomic features of the anaerobic methanotrophic archaea.</title>
        <authorList>
            <person name="Chadwick G.L."/>
            <person name="Skennerton C.T."/>
            <person name="Laso-Perez R."/>
            <person name="Leu A.O."/>
            <person name="Speth D.R."/>
            <person name="Yu H."/>
            <person name="Morgan-Lang C."/>
            <person name="Hatzenpichler R."/>
            <person name="Goudeau D."/>
            <person name="Malmstrom R."/>
            <person name="Brazelton W.J."/>
            <person name="Woyke T."/>
            <person name="Hallam S.J."/>
            <person name="Tyson G.W."/>
            <person name="Wegener G."/>
            <person name="Boetius A."/>
            <person name="Orphan V."/>
        </authorList>
    </citation>
    <scope>NUCLEOTIDE SEQUENCE</scope>
</reference>
<dbReference type="PANTHER" id="PTHR34614">
    <property type="match status" value="1"/>
</dbReference>
<dbReference type="InterPro" id="IPR002559">
    <property type="entry name" value="Transposase_11"/>
</dbReference>
<dbReference type="PANTHER" id="PTHR34614:SF2">
    <property type="entry name" value="TRANSPOSASE IS4-LIKE DOMAIN-CONTAINING PROTEIN"/>
    <property type="match status" value="1"/>
</dbReference>
<dbReference type="GO" id="GO:0006313">
    <property type="term" value="P:DNA transposition"/>
    <property type="evidence" value="ECO:0007669"/>
    <property type="project" value="InterPro"/>
</dbReference>
<feature type="domain" description="Transposase IS4-like" evidence="1">
    <location>
        <begin position="103"/>
        <end position="324"/>
    </location>
</feature>
<dbReference type="AlphaFoldDB" id="A0A7G9YZF6"/>
<evidence type="ECO:0000259" key="1">
    <source>
        <dbReference type="Pfam" id="PF01609"/>
    </source>
</evidence>
<name>A0A7G9YZF6_9EURY</name>
<gene>
    <name evidence="2" type="ORF">OJFPBHNK_00016</name>
</gene>
<evidence type="ECO:0000313" key="2">
    <source>
        <dbReference type="EMBL" id="QNO53390.1"/>
    </source>
</evidence>
<dbReference type="Pfam" id="PF01609">
    <property type="entry name" value="DDE_Tnp_1"/>
    <property type="match status" value="1"/>
</dbReference>